<keyword evidence="4" id="KW-0720">Serine protease</keyword>
<dbReference type="PANTHER" id="PTHR11757">
    <property type="entry name" value="PROTEASE FAMILY S9A OLIGOPEPTIDASE"/>
    <property type="match status" value="1"/>
</dbReference>
<proteinExistence type="inferred from homology"/>
<name>A0A7W4P3J4_9PROT</name>
<protein>
    <submittedName>
        <fullName evidence="7">S9 family peptidase</fullName>
    </submittedName>
</protein>
<dbReference type="GO" id="GO:0004252">
    <property type="term" value="F:serine-type endopeptidase activity"/>
    <property type="evidence" value="ECO:0007669"/>
    <property type="project" value="InterPro"/>
</dbReference>
<gene>
    <name evidence="7" type="ORF">HLH21_08395</name>
</gene>
<evidence type="ECO:0000259" key="6">
    <source>
        <dbReference type="Pfam" id="PF02897"/>
    </source>
</evidence>
<keyword evidence="3" id="KW-0378">Hydrolase</keyword>
<comment type="similarity">
    <text evidence="1">Belongs to the peptidase S9A family.</text>
</comment>
<organism evidence="7 8">
    <name type="scientific">Gluconacetobacter johannae</name>
    <dbReference type="NCBI Taxonomy" id="112140"/>
    <lineage>
        <taxon>Bacteria</taxon>
        <taxon>Pseudomonadati</taxon>
        <taxon>Pseudomonadota</taxon>
        <taxon>Alphaproteobacteria</taxon>
        <taxon>Acetobacterales</taxon>
        <taxon>Acetobacteraceae</taxon>
        <taxon>Gluconacetobacter</taxon>
    </lineage>
</organism>
<dbReference type="Gene3D" id="3.40.50.1820">
    <property type="entry name" value="alpha/beta hydrolase"/>
    <property type="match status" value="1"/>
</dbReference>
<dbReference type="Pfam" id="PF00326">
    <property type="entry name" value="Peptidase_S9"/>
    <property type="match status" value="1"/>
</dbReference>
<dbReference type="Pfam" id="PF02897">
    <property type="entry name" value="Peptidase_S9_N"/>
    <property type="match status" value="1"/>
</dbReference>
<dbReference type="InterPro" id="IPR023302">
    <property type="entry name" value="Pept_S9A_N"/>
</dbReference>
<keyword evidence="8" id="KW-1185">Reference proteome</keyword>
<dbReference type="SUPFAM" id="SSF53474">
    <property type="entry name" value="alpha/beta-Hydrolases"/>
    <property type="match status" value="1"/>
</dbReference>
<dbReference type="Gene3D" id="2.130.10.120">
    <property type="entry name" value="Prolyl oligopeptidase, N-terminal domain"/>
    <property type="match status" value="1"/>
</dbReference>
<dbReference type="GO" id="GO:0006508">
    <property type="term" value="P:proteolysis"/>
    <property type="evidence" value="ECO:0007669"/>
    <property type="project" value="UniProtKB-KW"/>
</dbReference>
<evidence type="ECO:0000259" key="5">
    <source>
        <dbReference type="Pfam" id="PF00326"/>
    </source>
</evidence>
<evidence type="ECO:0000256" key="3">
    <source>
        <dbReference type="ARBA" id="ARBA00022801"/>
    </source>
</evidence>
<dbReference type="AlphaFoldDB" id="A0A7W4P3J4"/>
<feature type="domain" description="Peptidase S9 prolyl oligopeptidase catalytic" evidence="5">
    <location>
        <begin position="480"/>
        <end position="693"/>
    </location>
</feature>
<dbReference type="SUPFAM" id="SSF50993">
    <property type="entry name" value="Peptidase/esterase 'gauge' domain"/>
    <property type="match status" value="1"/>
</dbReference>
<dbReference type="Proteomes" id="UP000561066">
    <property type="component" value="Unassembled WGS sequence"/>
</dbReference>
<evidence type="ECO:0000256" key="4">
    <source>
        <dbReference type="ARBA" id="ARBA00022825"/>
    </source>
</evidence>
<dbReference type="InterPro" id="IPR029058">
    <property type="entry name" value="AB_hydrolase_fold"/>
</dbReference>
<keyword evidence="2" id="KW-0645">Protease</keyword>
<dbReference type="InterPro" id="IPR002470">
    <property type="entry name" value="Peptidase_S9A"/>
</dbReference>
<accession>A0A7W4P3J4</accession>
<evidence type="ECO:0000256" key="1">
    <source>
        <dbReference type="ARBA" id="ARBA00005228"/>
    </source>
</evidence>
<dbReference type="RefSeq" id="WP_182943217.1">
    <property type="nucleotide sequence ID" value="NZ_JABEQH010000009.1"/>
</dbReference>
<feature type="domain" description="Peptidase S9A N-terminal" evidence="6">
    <location>
        <begin position="15"/>
        <end position="421"/>
    </location>
</feature>
<evidence type="ECO:0000313" key="8">
    <source>
        <dbReference type="Proteomes" id="UP000561066"/>
    </source>
</evidence>
<dbReference type="InterPro" id="IPR001375">
    <property type="entry name" value="Peptidase_S9_cat"/>
</dbReference>
<comment type="caution">
    <text evidence="7">The sequence shown here is derived from an EMBL/GenBank/DDBJ whole genome shotgun (WGS) entry which is preliminary data.</text>
</comment>
<sequence>MTSAATPSAPLPSAPVARKEPRRIAQLGRVRIDDYGWMKDDNWQAVLRDPSVLRADIAEHLRAENAYTAAILAPTEALQATIAAEMKARIREDDTYPALPHGPWRYYMRYATGAQHPIHARHPEGRPQDEEILLDVSAAAQGHEYYAIATATHSPDHRLFAYAEDAQGSEVYRVVVRDIATAAAVGTPVESCSGNFAFSPDARFLFWTWRDEHGRPTKIFRRDIASGSDALVYEEADPGFFIGVEASRSSRWIVISASNQDTSESWLIPGDRPEAAPVCVEPRRAGLLYTLSHWGDRFAILTNADGAVDFKLMVAPDATPGMAHWRDLVPHQPGHYITDCVAFSGHLVRRERRDANTALIVRHRDGGEHVLSSDEDAYVLSLSGSYEYDTRELRYVYQSPTTPRQWYAYDMDDRSRHLLKTQDVPSGHDPLRYRCWRLTAIAGDGAEIPVTVLGRHDTPVDGSAPLLLYGYGAYGHAIEPSFSTGVFSLVDRGWFYAIAHVRGGSEKGWNWFLGGRGRNKTNSFTDFIACADHLAATGFGAPGRIVTDGRSAGGMVMGAIANMRPDLFAGIVAVVPFVDELNTMSDISLPLTPPEWPEWGNPLEDADAYDLIASYAAYEQVGPRPYPAILAIGGLSDPRVTYWEPAKWIARIREHTTAGRPVMLRTNMEAGHGGASGRFDALKEAALIQAFAIWAVETADRP</sequence>
<evidence type="ECO:0000256" key="2">
    <source>
        <dbReference type="ARBA" id="ARBA00022670"/>
    </source>
</evidence>
<dbReference type="InterPro" id="IPR051543">
    <property type="entry name" value="Serine_Peptidase_S9A"/>
</dbReference>
<reference evidence="7 8" key="1">
    <citation type="submission" date="2020-04" db="EMBL/GenBank/DDBJ databases">
        <title>Description of novel Gluconacetobacter.</title>
        <authorList>
            <person name="Sombolestani A."/>
        </authorList>
    </citation>
    <scope>NUCLEOTIDE SEQUENCE [LARGE SCALE GENOMIC DNA]</scope>
    <source>
        <strain evidence="7 8">LMG 21312</strain>
    </source>
</reference>
<dbReference type="PRINTS" id="PR00862">
    <property type="entry name" value="PROLIGOPTASE"/>
</dbReference>
<dbReference type="PANTHER" id="PTHR11757:SF19">
    <property type="entry name" value="PROLYL ENDOPEPTIDASE-LIKE"/>
    <property type="match status" value="1"/>
</dbReference>
<evidence type="ECO:0000313" key="7">
    <source>
        <dbReference type="EMBL" id="MBB2175949.1"/>
    </source>
</evidence>
<dbReference type="EMBL" id="JABEQH010000009">
    <property type="protein sequence ID" value="MBB2175949.1"/>
    <property type="molecule type" value="Genomic_DNA"/>
</dbReference>